<keyword evidence="2" id="KW-1185">Reference proteome</keyword>
<sequence>MSKQRLRDTTLTIRLTKAEKERIERNAKRAKRSITDYIVSLSLETPIHVAEDVKPLLIELKRIGNNLNQIAAKINSGVFRSYDFQDVVDEQKKIYEQLLEIARKG</sequence>
<protein>
    <submittedName>
        <fullName evidence="1">Bacterial mobilization protein MobC</fullName>
    </submittedName>
</protein>
<evidence type="ECO:0000313" key="2">
    <source>
        <dbReference type="Proteomes" id="UP000005326"/>
    </source>
</evidence>
<reference evidence="1" key="2">
    <citation type="submission" date="2014-06" db="EMBL/GenBank/DDBJ databases">
        <title>Draft genome sequence of Eubacterium siraeum (DSM 15702).</title>
        <authorList>
            <person name="Sudarsanam P."/>
            <person name="Ley R."/>
            <person name="Guruge J."/>
            <person name="Turnbaugh P.J."/>
            <person name="Mahowald M."/>
            <person name="Liep D."/>
            <person name="Gordon J."/>
        </authorList>
    </citation>
    <scope>NUCLEOTIDE SEQUENCE</scope>
    <source>
        <strain evidence="1">DSM 15702</strain>
    </source>
</reference>
<evidence type="ECO:0000313" key="1">
    <source>
        <dbReference type="EMBL" id="EDS01085.1"/>
    </source>
</evidence>
<name>B0MML9_9FIRM</name>
<dbReference type="AlphaFoldDB" id="B0MML9"/>
<comment type="caution">
    <text evidence="1">The sequence shown here is derived from an EMBL/GenBank/DDBJ whole genome shotgun (WGS) entry which is preliminary data.</text>
</comment>
<organism evidence="1 2">
    <name type="scientific">[Eubacterium] siraeum DSM 15702</name>
    <dbReference type="NCBI Taxonomy" id="428128"/>
    <lineage>
        <taxon>Bacteria</taxon>
        <taxon>Bacillati</taxon>
        <taxon>Bacillota</taxon>
        <taxon>Clostridia</taxon>
        <taxon>Eubacteriales</taxon>
        <taxon>Oscillospiraceae</taxon>
        <taxon>Oscillospiraceae incertae sedis</taxon>
    </lineage>
</organism>
<dbReference type="EMBL" id="ABCA03000042">
    <property type="protein sequence ID" value="EDS01085.1"/>
    <property type="molecule type" value="Genomic_DNA"/>
</dbReference>
<dbReference type="InterPro" id="IPR053842">
    <property type="entry name" value="NikA-like"/>
</dbReference>
<dbReference type="Pfam" id="PF21983">
    <property type="entry name" value="NikA-like"/>
    <property type="match status" value="1"/>
</dbReference>
<gene>
    <name evidence="1" type="ORF">EUBSIR_01050</name>
</gene>
<reference evidence="1" key="1">
    <citation type="submission" date="2007-10" db="EMBL/GenBank/DDBJ databases">
        <authorList>
            <person name="Fulton L."/>
            <person name="Clifton S."/>
            <person name="Fulton B."/>
            <person name="Xu J."/>
            <person name="Minx P."/>
            <person name="Pepin K.H."/>
            <person name="Johnson M."/>
            <person name="Thiruvilangam P."/>
            <person name="Bhonagiri V."/>
            <person name="Nash W.E."/>
            <person name="Mardis E.R."/>
            <person name="Wilson R.K."/>
        </authorList>
    </citation>
    <scope>NUCLEOTIDE SEQUENCE [LARGE SCALE GENOMIC DNA]</scope>
    <source>
        <strain evidence="1">DSM 15702</strain>
    </source>
</reference>
<accession>B0MML9</accession>
<dbReference type="Proteomes" id="UP000005326">
    <property type="component" value="Unassembled WGS sequence"/>
</dbReference>
<proteinExistence type="predicted"/>